<gene>
    <name evidence="1" type="ORF">Tci_038152</name>
</gene>
<accession>A0A6L2M0W4</accession>
<dbReference type="AlphaFoldDB" id="A0A6L2M0W4"/>
<dbReference type="PANTHER" id="PTHR11439:SF495">
    <property type="entry name" value="REVERSE TRANSCRIPTASE, RNA-DEPENDENT DNA POLYMERASE-RELATED"/>
    <property type="match status" value="1"/>
</dbReference>
<evidence type="ECO:0008006" key="2">
    <source>
        <dbReference type="Google" id="ProtNLM"/>
    </source>
</evidence>
<name>A0A6L2M0W4_TANCI</name>
<comment type="caution">
    <text evidence="1">The sequence shown here is derived from an EMBL/GenBank/DDBJ whole genome shotgun (WGS) entry which is preliminary data.</text>
</comment>
<evidence type="ECO:0000313" key="1">
    <source>
        <dbReference type="EMBL" id="GEU66174.1"/>
    </source>
</evidence>
<organism evidence="1">
    <name type="scientific">Tanacetum cinerariifolium</name>
    <name type="common">Dalmatian daisy</name>
    <name type="synonym">Chrysanthemum cinerariifolium</name>
    <dbReference type="NCBI Taxonomy" id="118510"/>
    <lineage>
        <taxon>Eukaryota</taxon>
        <taxon>Viridiplantae</taxon>
        <taxon>Streptophyta</taxon>
        <taxon>Embryophyta</taxon>
        <taxon>Tracheophyta</taxon>
        <taxon>Spermatophyta</taxon>
        <taxon>Magnoliopsida</taxon>
        <taxon>eudicotyledons</taxon>
        <taxon>Gunneridae</taxon>
        <taxon>Pentapetalae</taxon>
        <taxon>asterids</taxon>
        <taxon>campanulids</taxon>
        <taxon>Asterales</taxon>
        <taxon>Asteraceae</taxon>
        <taxon>Asteroideae</taxon>
        <taxon>Anthemideae</taxon>
        <taxon>Anthemidinae</taxon>
        <taxon>Tanacetum</taxon>
    </lineage>
</organism>
<sequence>MCHIIGIEPQFENIIKNGPFIPMAIGKRKPEGQSTEDERQAANLNQRLKSLIMFVLLDDQMNSVTNCLTAKSTWDDLIIYHEDPSNMKESRVMDLNLDDEEDTRSSQEYMNDLEEEYQTRALLAKSKRFFKKGTQRFSGAKATDQTEYNKCAPLLSLEKLAGAKPIPGPKTIKSNLKSNPTFKAETLKDFSESHWSSKSSLRSSPSRPVLSFPSYIHYGYKDHQSDDCVYYPKLKTPMVPPNKLGPDLNGKAINETQYRAIPKESQLIAVKRIFRYLKGTPNLGLWYPKCLGFDLKGYSDFDYARCNMDRKSTSGAYQLLGVQHNITSPEPSPVFTSITRYGETIPAKGTLKKSLLPPSLANGINIDYASIFWEGIIIKLNMKHREKFVPYTRFLSLLIMHKMKEGCGDGYDALVDSTAEADLTLSAPNDFIPQQQGMDEGTKNTLFDHISIGTDPHVLTDQTKSVSKGLETVLTQPLTRKRASSIARQVEEEEAFRKIKLEDLAKLVLNMQRSFKDLDSPEDNLVIVVDDSDDDEEDEITLLQMMKLKTLQLLNPHLPAEAEADLLKAQPSFPNVVQLNELLVALVQAKLKSLDALLSLLLKVTKALNKFAQVLDSASSKAGDQIVPSVGLADTMPAEGEKNTNQATIS</sequence>
<dbReference type="EMBL" id="BKCJ010005337">
    <property type="protein sequence ID" value="GEU66174.1"/>
    <property type="molecule type" value="Genomic_DNA"/>
</dbReference>
<proteinExistence type="predicted"/>
<dbReference type="PANTHER" id="PTHR11439">
    <property type="entry name" value="GAG-POL-RELATED RETROTRANSPOSON"/>
    <property type="match status" value="1"/>
</dbReference>
<reference evidence="1" key="1">
    <citation type="journal article" date="2019" name="Sci. Rep.">
        <title>Draft genome of Tanacetum cinerariifolium, the natural source of mosquito coil.</title>
        <authorList>
            <person name="Yamashiro T."/>
            <person name="Shiraishi A."/>
            <person name="Satake H."/>
            <person name="Nakayama K."/>
        </authorList>
    </citation>
    <scope>NUCLEOTIDE SEQUENCE</scope>
</reference>
<protein>
    <recommendedName>
        <fullName evidence="2">Retrovirus-related Pol polyprotein from transposon TNT 1-94</fullName>
    </recommendedName>
</protein>